<keyword evidence="1" id="KW-1133">Transmembrane helix</keyword>
<gene>
    <name evidence="2" type="ORF">PG303_02700</name>
</gene>
<reference evidence="2" key="1">
    <citation type="submission" date="2023-01" db="EMBL/GenBank/DDBJ databases">
        <title>Genome-based studies on antimicrobial resistance profiles of Riemerella anatipestifer in China, 1994 to 2021.</title>
        <authorList>
            <person name="Yang Z."/>
            <person name="Zhu D."/>
        </authorList>
    </citation>
    <scope>NUCLEOTIDE SEQUENCE</scope>
    <source>
        <strain evidence="2">RCAD1218</strain>
    </source>
</reference>
<dbReference type="RefSeq" id="WP_229578725.1">
    <property type="nucleotide sequence ID" value="NZ_CP110126.1"/>
</dbReference>
<comment type="caution">
    <text evidence="2">The sequence shown here is derived from an EMBL/GenBank/DDBJ whole genome shotgun (WGS) entry which is preliminary data.</text>
</comment>
<protein>
    <submittedName>
        <fullName evidence="2">Uncharacterized protein</fullName>
    </submittedName>
</protein>
<dbReference type="AlphaFoldDB" id="A0AAP6HCQ9"/>
<feature type="transmembrane region" description="Helical" evidence="1">
    <location>
        <begin position="30"/>
        <end position="47"/>
    </location>
</feature>
<keyword evidence="1" id="KW-0812">Transmembrane</keyword>
<organism evidence="2 3">
    <name type="scientific">Riemerella anatipestifer</name>
    <name type="common">Moraxella anatipestifer</name>
    <dbReference type="NCBI Taxonomy" id="34085"/>
    <lineage>
        <taxon>Bacteria</taxon>
        <taxon>Pseudomonadati</taxon>
        <taxon>Bacteroidota</taxon>
        <taxon>Flavobacteriia</taxon>
        <taxon>Flavobacteriales</taxon>
        <taxon>Weeksellaceae</taxon>
        <taxon>Riemerella</taxon>
    </lineage>
</organism>
<name>A0AAP6HCQ9_RIEAN</name>
<sequence>MFTLANIALVIGVGIFVLHSKGIDIFAKSTAVGTIGFSFFLYFVFYIKGRQFFEYDSDGETLNFQNRNIIAFLGKDARDEFPKYKLVSYDIIDTFLFRKLYVKIKSKKGNLTVLKYDISYLTTEK</sequence>
<keyword evidence="1" id="KW-0472">Membrane</keyword>
<dbReference type="EMBL" id="JAQZHK010000002">
    <property type="protein sequence ID" value="MDY3512124.1"/>
    <property type="molecule type" value="Genomic_DNA"/>
</dbReference>
<evidence type="ECO:0000256" key="1">
    <source>
        <dbReference type="SAM" id="Phobius"/>
    </source>
</evidence>
<accession>A0AAP6HCQ9</accession>
<dbReference type="Proteomes" id="UP001284033">
    <property type="component" value="Unassembled WGS sequence"/>
</dbReference>
<proteinExistence type="predicted"/>
<evidence type="ECO:0000313" key="2">
    <source>
        <dbReference type="EMBL" id="MDY3512124.1"/>
    </source>
</evidence>
<evidence type="ECO:0000313" key="3">
    <source>
        <dbReference type="Proteomes" id="UP001284033"/>
    </source>
</evidence>